<keyword evidence="3" id="KW-1185">Reference proteome</keyword>
<dbReference type="Pfam" id="PF12438">
    <property type="entry name" value="DUF3679"/>
    <property type="match status" value="1"/>
</dbReference>
<dbReference type="Proteomes" id="UP001596549">
    <property type="component" value="Unassembled WGS sequence"/>
</dbReference>
<evidence type="ECO:0000313" key="2">
    <source>
        <dbReference type="EMBL" id="MFC7372520.1"/>
    </source>
</evidence>
<sequence length="114" mass="12641">MKKFMAKSLLLGVLLFLGILFGMQKAHNEMSEMKGEQPTSIEAPLFEKKNNVEAASPATAGTFETDKQQLQKEKSFNFFSYLGQKATALITSIFQTVITVVSFVIGEIIELLSM</sequence>
<reference evidence="3" key="1">
    <citation type="journal article" date="2019" name="Int. J. Syst. Evol. Microbiol.">
        <title>The Global Catalogue of Microorganisms (GCM) 10K type strain sequencing project: providing services to taxonomists for standard genome sequencing and annotation.</title>
        <authorList>
            <consortium name="The Broad Institute Genomics Platform"/>
            <consortium name="The Broad Institute Genome Sequencing Center for Infectious Disease"/>
            <person name="Wu L."/>
            <person name="Ma J."/>
        </authorList>
    </citation>
    <scope>NUCLEOTIDE SEQUENCE [LARGE SCALE GENOMIC DNA]</scope>
    <source>
        <strain evidence="3">NBRC 106396</strain>
    </source>
</reference>
<keyword evidence="1" id="KW-0472">Membrane</keyword>
<organism evidence="2 3">
    <name type="scientific">Fictibacillus iocasae</name>
    <dbReference type="NCBI Taxonomy" id="2715437"/>
    <lineage>
        <taxon>Bacteria</taxon>
        <taxon>Bacillati</taxon>
        <taxon>Bacillota</taxon>
        <taxon>Bacilli</taxon>
        <taxon>Bacillales</taxon>
        <taxon>Fictibacillaceae</taxon>
        <taxon>Fictibacillus</taxon>
    </lineage>
</organism>
<feature type="transmembrane region" description="Helical" evidence="1">
    <location>
        <begin position="86"/>
        <end position="109"/>
    </location>
</feature>
<keyword evidence="1" id="KW-1133">Transmembrane helix</keyword>
<proteinExistence type="predicted"/>
<accession>A0ABW2NQ49</accession>
<evidence type="ECO:0000313" key="3">
    <source>
        <dbReference type="Proteomes" id="UP001596549"/>
    </source>
</evidence>
<gene>
    <name evidence="2" type="ORF">ACFQPF_12650</name>
</gene>
<comment type="caution">
    <text evidence="2">The sequence shown here is derived from an EMBL/GenBank/DDBJ whole genome shotgun (WGS) entry which is preliminary data.</text>
</comment>
<dbReference type="RefSeq" id="WP_379750102.1">
    <property type="nucleotide sequence ID" value="NZ_JBHTCP010000043.1"/>
</dbReference>
<dbReference type="InterPro" id="IPR020534">
    <property type="entry name" value="Uncharacterised_YqxA"/>
</dbReference>
<protein>
    <submittedName>
        <fullName evidence="2">DUF3679 domain-containing protein</fullName>
    </submittedName>
</protein>
<dbReference type="EMBL" id="JBHTCP010000043">
    <property type="protein sequence ID" value="MFC7372520.1"/>
    <property type="molecule type" value="Genomic_DNA"/>
</dbReference>
<keyword evidence="1" id="KW-0812">Transmembrane</keyword>
<name>A0ABW2NQ49_9BACL</name>
<evidence type="ECO:0000256" key="1">
    <source>
        <dbReference type="SAM" id="Phobius"/>
    </source>
</evidence>